<name>A0ACB6R3K0_9PLEO</name>
<evidence type="ECO:0000313" key="1">
    <source>
        <dbReference type="EMBL" id="KAF2473642.1"/>
    </source>
</evidence>
<sequence length="160" mass="16389">MTSTLVANGPLELRDVTGPYASAVSSGIATYITHLTAQPQHTSVLNLLATGVDPRVLSSIAGDPSALIVATTTPAWFDKLPPAAQSYFKSVGAAEASISESIVSSLSSMSEAAGKATGAPTFRPVASVGRKEREVGISFGSGSVRYGALCFVSLVFLLVL</sequence>
<reference evidence="1" key="1">
    <citation type="journal article" date="2020" name="Stud. Mycol.">
        <title>101 Dothideomycetes genomes: a test case for predicting lifestyles and emergence of pathogens.</title>
        <authorList>
            <person name="Haridas S."/>
            <person name="Albert R."/>
            <person name="Binder M."/>
            <person name="Bloem J."/>
            <person name="Labutti K."/>
            <person name="Salamov A."/>
            <person name="Andreopoulos B."/>
            <person name="Baker S."/>
            <person name="Barry K."/>
            <person name="Bills G."/>
            <person name="Bluhm B."/>
            <person name="Cannon C."/>
            <person name="Castanera R."/>
            <person name="Culley D."/>
            <person name="Daum C."/>
            <person name="Ezra D."/>
            <person name="Gonzalez J."/>
            <person name="Henrissat B."/>
            <person name="Kuo A."/>
            <person name="Liang C."/>
            <person name="Lipzen A."/>
            <person name="Lutzoni F."/>
            <person name="Magnuson J."/>
            <person name="Mondo S."/>
            <person name="Nolan M."/>
            <person name="Ohm R."/>
            <person name="Pangilinan J."/>
            <person name="Park H.-J."/>
            <person name="Ramirez L."/>
            <person name="Alfaro M."/>
            <person name="Sun H."/>
            <person name="Tritt A."/>
            <person name="Yoshinaga Y."/>
            <person name="Zwiers L.-H."/>
            <person name="Turgeon B."/>
            <person name="Goodwin S."/>
            <person name="Spatafora J."/>
            <person name="Crous P."/>
            <person name="Grigoriev I."/>
        </authorList>
    </citation>
    <scope>NUCLEOTIDE SEQUENCE</scope>
    <source>
        <strain evidence="1">ATCC 200398</strain>
    </source>
</reference>
<keyword evidence="2" id="KW-1185">Reference proteome</keyword>
<evidence type="ECO:0000313" key="2">
    <source>
        <dbReference type="Proteomes" id="UP000799755"/>
    </source>
</evidence>
<proteinExistence type="predicted"/>
<comment type="caution">
    <text evidence="1">The sequence shown here is derived from an EMBL/GenBank/DDBJ whole genome shotgun (WGS) entry which is preliminary data.</text>
</comment>
<organism evidence="1 2">
    <name type="scientific">Lindgomyces ingoldianus</name>
    <dbReference type="NCBI Taxonomy" id="673940"/>
    <lineage>
        <taxon>Eukaryota</taxon>
        <taxon>Fungi</taxon>
        <taxon>Dikarya</taxon>
        <taxon>Ascomycota</taxon>
        <taxon>Pezizomycotina</taxon>
        <taxon>Dothideomycetes</taxon>
        <taxon>Pleosporomycetidae</taxon>
        <taxon>Pleosporales</taxon>
        <taxon>Lindgomycetaceae</taxon>
        <taxon>Lindgomyces</taxon>
    </lineage>
</organism>
<gene>
    <name evidence="1" type="ORF">BDR25DRAFT_340969</name>
</gene>
<dbReference type="EMBL" id="MU003499">
    <property type="protein sequence ID" value="KAF2473642.1"/>
    <property type="molecule type" value="Genomic_DNA"/>
</dbReference>
<protein>
    <submittedName>
        <fullName evidence="1">Uncharacterized protein</fullName>
    </submittedName>
</protein>
<dbReference type="Proteomes" id="UP000799755">
    <property type="component" value="Unassembled WGS sequence"/>
</dbReference>
<accession>A0ACB6R3K0</accession>